<dbReference type="HOGENOM" id="CLU_655675_0_0_1"/>
<proteinExistence type="predicted"/>
<reference evidence="1 2" key="1">
    <citation type="journal article" date="2013" name="BMC Genomics">
        <title>Genome sequencing and comparative genomics of honey bee microsporidia, Nosema apis reveal novel insights into host-parasite interactions.</title>
        <authorList>
            <person name="Chen Yp."/>
            <person name="Pettis J.S."/>
            <person name="Zhao Y."/>
            <person name="Liu X."/>
            <person name="Tallon L.J."/>
            <person name="Sadzewicz L.D."/>
            <person name="Li R."/>
            <person name="Zheng H."/>
            <person name="Huang S."/>
            <person name="Zhang X."/>
            <person name="Hamilton M.C."/>
            <person name="Pernal S.F."/>
            <person name="Melathopoulos A.P."/>
            <person name="Yan X."/>
            <person name="Evans J.D."/>
        </authorList>
    </citation>
    <scope>NUCLEOTIDE SEQUENCE [LARGE SCALE GENOMIC DNA]</scope>
    <source>
        <strain evidence="1 2">BRL 01</strain>
    </source>
</reference>
<protein>
    <submittedName>
        <fullName evidence="1">Uncharacterized protein</fullName>
    </submittedName>
</protein>
<evidence type="ECO:0000313" key="1">
    <source>
        <dbReference type="EMBL" id="EQB60161.1"/>
    </source>
</evidence>
<dbReference type="AlphaFoldDB" id="T0M9T6"/>
<sequence>MKEIDIDISQELKNVQDLKKIKIIFRYVKNQNKLVYKKYLELKNYPFSREVTIDINDLKTFSKVFYTFHNKNVIKFIYIDMSNITEITNLYILDLLVYYSKYHANSINKNFVSSLLFSSDNILFTRKLIMILINIKYYNIKIFEYLKSLIKTPSYTKIIGKYFYESKNIKIFDEDDIVVLASLNHQKFFKKFENVPWDKYKERALIYNLEFNPELGLTYSKNLEKILTNDDYLNILEFLNFLIFFLDMEYEDNVYNFYMKFIIKNKHKIYDFVKLKNESIRISAFKLIIKCTDSKILIKEESIPFMVLHYKYDDSLFLYREILKNNIIGLIRNRIKIYKNERMLYDKYFIKNINTNVKFYNIFDSIEDQYELLLAHYILYINIGEEILKIDMFDEDFYNILKHQPDEDIFYKIELYLNT</sequence>
<keyword evidence="2" id="KW-1185">Reference proteome</keyword>
<dbReference type="EMBL" id="KE647323">
    <property type="protein sequence ID" value="EQB60161.1"/>
    <property type="molecule type" value="Genomic_DNA"/>
</dbReference>
<gene>
    <name evidence="1" type="ORF">NAPIS_ORF02272</name>
</gene>
<dbReference type="VEuPathDB" id="MicrosporidiaDB:NAPIS_ORF02272"/>
<name>T0M9T6_9MICR</name>
<organism evidence="1 2">
    <name type="scientific">Vairimorpha apis BRL 01</name>
    <dbReference type="NCBI Taxonomy" id="1037528"/>
    <lineage>
        <taxon>Eukaryota</taxon>
        <taxon>Fungi</taxon>
        <taxon>Fungi incertae sedis</taxon>
        <taxon>Microsporidia</taxon>
        <taxon>Nosematidae</taxon>
        <taxon>Vairimorpha</taxon>
    </lineage>
</organism>
<accession>T0M9T6</accession>
<evidence type="ECO:0000313" key="2">
    <source>
        <dbReference type="Proteomes" id="UP000053780"/>
    </source>
</evidence>
<dbReference type="OrthoDB" id="2191581at2759"/>
<dbReference type="Proteomes" id="UP000053780">
    <property type="component" value="Unassembled WGS sequence"/>
</dbReference>